<dbReference type="RefSeq" id="WP_244411488.1">
    <property type="nucleotide sequence ID" value="NZ_AP025564.1"/>
</dbReference>
<gene>
    <name evidence="1" type="ORF">CE91St30_03000</name>
</gene>
<proteinExistence type="predicted"/>
<organism evidence="1 2">
    <name type="scientific">Raoultibacter timonensis</name>
    <dbReference type="NCBI Taxonomy" id="1907662"/>
    <lineage>
        <taxon>Bacteria</taxon>
        <taxon>Bacillati</taxon>
        <taxon>Actinomycetota</taxon>
        <taxon>Coriobacteriia</taxon>
        <taxon>Eggerthellales</taxon>
        <taxon>Eggerthellaceae</taxon>
        <taxon>Raoultibacter</taxon>
    </lineage>
</organism>
<keyword evidence="2" id="KW-1185">Reference proteome</keyword>
<reference evidence="1 2" key="1">
    <citation type="submission" date="2022-01" db="EMBL/GenBank/DDBJ databases">
        <title>Novel bile acid biosynthetic pathways are enriched in the microbiome of centenarians.</title>
        <authorList>
            <person name="Sato Y."/>
            <person name="Atarashi K."/>
            <person name="Plichta R.D."/>
            <person name="Arai Y."/>
            <person name="Sasajima S."/>
            <person name="Kearney M.S."/>
            <person name="Suda W."/>
            <person name="Takeshita K."/>
            <person name="Sasaki T."/>
            <person name="Okamoto S."/>
            <person name="Skelly N.A."/>
            <person name="Okamura Y."/>
            <person name="Vlamakis H."/>
            <person name="Li Y."/>
            <person name="Tanoue T."/>
            <person name="Takei H."/>
            <person name="Nittono H."/>
            <person name="Narushima S."/>
            <person name="Irie J."/>
            <person name="Itoh H."/>
            <person name="Moriya K."/>
            <person name="Sugiura Y."/>
            <person name="Suematsu M."/>
            <person name="Moritoki N."/>
            <person name="Shibata S."/>
            <person name="Littman R.D."/>
            <person name="Fischbach A.M."/>
            <person name="Uwamino Y."/>
            <person name="Inoue T."/>
            <person name="Honda A."/>
            <person name="Hattori M."/>
            <person name="Murai T."/>
            <person name="Xavier J.R."/>
            <person name="Hirose N."/>
            <person name="Honda K."/>
        </authorList>
    </citation>
    <scope>NUCLEOTIDE SEQUENCE [LARGE SCALE GENOMIC DNA]</scope>
    <source>
        <strain evidence="1 2">CE91-St30</strain>
    </source>
</reference>
<dbReference type="Proteomes" id="UP001320544">
    <property type="component" value="Chromosome"/>
</dbReference>
<dbReference type="EMBL" id="AP025564">
    <property type="protein sequence ID" value="BDE94967.1"/>
    <property type="molecule type" value="Genomic_DNA"/>
</dbReference>
<protein>
    <submittedName>
        <fullName evidence="1">Uncharacterized protein</fullName>
    </submittedName>
</protein>
<accession>A0ABM7WFF8</accession>
<sequence length="72" mass="8234">MASCYVAEYATPRKNGWRAKGSFRFESDHRAMSKRNLFDARMKLLETYGADAVSWTVTKTERAKKGGGAKWR</sequence>
<evidence type="ECO:0000313" key="2">
    <source>
        <dbReference type="Proteomes" id="UP001320544"/>
    </source>
</evidence>
<name>A0ABM7WFF8_9ACTN</name>
<evidence type="ECO:0000313" key="1">
    <source>
        <dbReference type="EMBL" id="BDE94967.1"/>
    </source>
</evidence>